<keyword evidence="4" id="KW-1134">Transmembrane beta strand</keyword>
<dbReference type="InterPro" id="IPR023614">
    <property type="entry name" value="Porin_dom_sf"/>
</dbReference>
<evidence type="ECO:0000256" key="3">
    <source>
        <dbReference type="ARBA" id="ARBA00022448"/>
    </source>
</evidence>
<protein>
    <submittedName>
        <fullName evidence="13">Outer membrane porin protein 32</fullName>
    </submittedName>
</protein>
<sequence length="406" mass="43535">MENDLRRRMKHLQLATLAAALSACLTPLAAQAAAGAFGAGSMQDIFALEGVGGGPGVFGVVRGQSMVSLYGSMDVGLDYSNAGGKTVARVESGNEYASKWGIYGQEQLGNQWTAFFRLESAFNLNNGSVQSQTSFFNRASYIGLDSPTWGTLSFGRQLSGESSMAIGSDVFLANGHQSISAFLSGYADLGYGSNVALSRINNSISYYTPYFGPFSANFFYALKSNQAVGPKTQNASVTLSYATRQNVATASYSQTYCDADPSSSTPCLQNTTSEPSVRTDNVLLSYLHDFGAFTGAASYLWNHPRYAGDHSSQTFVLGAEKLIGRNLLRASVGYRDTTQAGNYAWGATLGEDYFLSRRTSLYARFGFLKNGPKSAQIYNYDTTDAYPSPAMGKSVVSTTIGVLHNF</sequence>
<dbReference type="GO" id="GO:0046930">
    <property type="term" value="C:pore complex"/>
    <property type="evidence" value="ECO:0007669"/>
    <property type="project" value="UniProtKB-KW"/>
</dbReference>
<feature type="domain" description="Porin" evidence="12">
    <location>
        <begin position="41"/>
        <end position="370"/>
    </location>
</feature>
<keyword evidence="5" id="KW-0812">Transmembrane</keyword>
<dbReference type="PROSITE" id="PS51257">
    <property type="entry name" value="PROKAR_LIPOPROTEIN"/>
    <property type="match status" value="1"/>
</dbReference>
<keyword evidence="8" id="KW-0626">Porin</keyword>
<reference evidence="13" key="1">
    <citation type="submission" date="2021-02" db="EMBL/GenBank/DDBJ databases">
        <authorList>
            <person name="Vanwijnsberghe S."/>
        </authorList>
    </citation>
    <scope>NUCLEOTIDE SEQUENCE</scope>
    <source>
        <strain evidence="13">R-70211</strain>
    </source>
</reference>
<evidence type="ECO:0000256" key="8">
    <source>
        <dbReference type="ARBA" id="ARBA00023114"/>
    </source>
</evidence>
<evidence type="ECO:0000256" key="4">
    <source>
        <dbReference type="ARBA" id="ARBA00022452"/>
    </source>
</evidence>
<evidence type="ECO:0000256" key="5">
    <source>
        <dbReference type="ARBA" id="ARBA00022692"/>
    </source>
</evidence>
<evidence type="ECO:0000313" key="14">
    <source>
        <dbReference type="Proteomes" id="UP000675121"/>
    </source>
</evidence>
<dbReference type="PANTHER" id="PTHR34501">
    <property type="entry name" value="PROTEIN YDDL-RELATED"/>
    <property type="match status" value="1"/>
</dbReference>
<keyword evidence="10" id="KW-0998">Cell outer membrane</keyword>
<evidence type="ECO:0000256" key="2">
    <source>
        <dbReference type="ARBA" id="ARBA00011233"/>
    </source>
</evidence>
<dbReference type="SUPFAM" id="SSF56935">
    <property type="entry name" value="Porins"/>
    <property type="match status" value="1"/>
</dbReference>
<evidence type="ECO:0000256" key="9">
    <source>
        <dbReference type="ARBA" id="ARBA00023136"/>
    </source>
</evidence>
<keyword evidence="9" id="KW-0472">Membrane</keyword>
<organism evidence="13 14">
    <name type="scientific">Paraburkholderia domus</name>
    <dbReference type="NCBI Taxonomy" id="2793075"/>
    <lineage>
        <taxon>Bacteria</taxon>
        <taxon>Pseudomonadati</taxon>
        <taxon>Pseudomonadota</taxon>
        <taxon>Betaproteobacteria</taxon>
        <taxon>Burkholderiales</taxon>
        <taxon>Burkholderiaceae</taxon>
        <taxon>Paraburkholderia</taxon>
    </lineage>
</organism>
<dbReference type="EMBL" id="CAJNAS010000045">
    <property type="protein sequence ID" value="CAE6968019.1"/>
    <property type="molecule type" value="Genomic_DNA"/>
</dbReference>
<dbReference type="GO" id="GO:0015288">
    <property type="term" value="F:porin activity"/>
    <property type="evidence" value="ECO:0007669"/>
    <property type="project" value="UniProtKB-KW"/>
</dbReference>
<dbReference type="Pfam" id="PF13609">
    <property type="entry name" value="Porin_4"/>
    <property type="match status" value="1"/>
</dbReference>
<evidence type="ECO:0000256" key="10">
    <source>
        <dbReference type="ARBA" id="ARBA00023237"/>
    </source>
</evidence>
<comment type="subunit">
    <text evidence="2">Homotrimer.</text>
</comment>
<keyword evidence="7" id="KW-0406">Ion transport</keyword>
<keyword evidence="3" id="KW-0813">Transport</keyword>
<keyword evidence="6 11" id="KW-0732">Signal</keyword>
<accession>A0A9N8N9I3</accession>
<evidence type="ECO:0000256" key="7">
    <source>
        <dbReference type="ARBA" id="ARBA00023065"/>
    </source>
</evidence>
<evidence type="ECO:0000313" key="13">
    <source>
        <dbReference type="EMBL" id="CAE6968019.1"/>
    </source>
</evidence>
<dbReference type="CDD" id="cd00342">
    <property type="entry name" value="gram_neg_porins"/>
    <property type="match status" value="1"/>
</dbReference>
<dbReference type="Proteomes" id="UP000675121">
    <property type="component" value="Unassembled WGS sequence"/>
</dbReference>
<proteinExistence type="predicted"/>
<dbReference type="PANTHER" id="PTHR34501:SF9">
    <property type="entry name" value="MAJOR OUTER MEMBRANE PROTEIN P.IA"/>
    <property type="match status" value="1"/>
</dbReference>
<dbReference type="InterPro" id="IPR033900">
    <property type="entry name" value="Gram_neg_porin_domain"/>
</dbReference>
<dbReference type="Gene3D" id="2.40.160.10">
    <property type="entry name" value="Porin"/>
    <property type="match status" value="1"/>
</dbReference>
<dbReference type="AlphaFoldDB" id="A0A9N8N9I3"/>
<feature type="signal peptide" evidence="11">
    <location>
        <begin position="1"/>
        <end position="32"/>
    </location>
</feature>
<evidence type="ECO:0000256" key="11">
    <source>
        <dbReference type="SAM" id="SignalP"/>
    </source>
</evidence>
<keyword evidence="14" id="KW-1185">Reference proteome</keyword>
<evidence type="ECO:0000256" key="1">
    <source>
        <dbReference type="ARBA" id="ARBA00004571"/>
    </source>
</evidence>
<gene>
    <name evidence="13" type="ORF">R70211_07552</name>
</gene>
<comment type="subcellular location">
    <subcellularLocation>
        <location evidence="1">Cell outer membrane</location>
        <topology evidence="1">Multi-pass membrane protein</topology>
    </subcellularLocation>
</comment>
<feature type="chain" id="PRO_5040249025" evidence="11">
    <location>
        <begin position="33"/>
        <end position="406"/>
    </location>
</feature>
<evidence type="ECO:0000256" key="6">
    <source>
        <dbReference type="ARBA" id="ARBA00022729"/>
    </source>
</evidence>
<dbReference type="GO" id="GO:0009279">
    <property type="term" value="C:cell outer membrane"/>
    <property type="evidence" value="ECO:0007669"/>
    <property type="project" value="UniProtKB-SubCell"/>
</dbReference>
<dbReference type="GO" id="GO:0006811">
    <property type="term" value="P:monoatomic ion transport"/>
    <property type="evidence" value="ECO:0007669"/>
    <property type="project" value="UniProtKB-KW"/>
</dbReference>
<evidence type="ECO:0000259" key="12">
    <source>
        <dbReference type="Pfam" id="PF13609"/>
    </source>
</evidence>
<dbReference type="InterPro" id="IPR050298">
    <property type="entry name" value="Gram-neg_bact_OMP"/>
</dbReference>
<comment type="caution">
    <text evidence="13">The sequence shown here is derived from an EMBL/GenBank/DDBJ whole genome shotgun (WGS) entry which is preliminary data.</text>
</comment>
<name>A0A9N8N9I3_9BURK</name>